<evidence type="ECO:0000313" key="2">
    <source>
        <dbReference type="Proteomes" id="UP000231019"/>
    </source>
</evidence>
<comment type="caution">
    <text evidence="1">The sequence shown here is derived from an EMBL/GenBank/DDBJ whole genome shotgun (WGS) entry which is preliminary data.</text>
</comment>
<dbReference type="Pfam" id="PF07070">
    <property type="entry name" value="Spo0M"/>
    <property type="match status" value="1"/>
</dbReference>
<gene>
    <name evidence="1" type="ORF">COW36_05680</name>
</gene>
<accession>A0A2M7G8A6</accession>
<sequence length="255" mass="28319">MFDKFLSKVGIGAAKVDTVLNSPEVMRGEFLTGEIRMTGGKSAQKINQVYLELYTHYFYLNPSSGEEMSTSYVLHRLNIAEAFTLEAGEEAVWDFEIEVPLFTPITMDFDNVWLKTGLDVSWAWDPKDNDLVKVLADPASDRILAAAEDLGFQHAGDSGQCFQMENPYGAPFIQSFVFQGTGRLGGLVEELEILLAADAEQAEAMVVIDKRNRGFGGWVADSMGQDKRQLTFNLGHDQEFTPEDLEGIIREAVGM</sequence>
<reference evidence="1 2" key="1">
    <citation type="submission" date="2017-09" db="EMBL/GenBank/DDBJ databases">
        <title>Depth-based differentiation of microbial function through sediment-hosted aquifers and enrichment of novel symbionts in the deep terrestrial subsurface.</title>
        <authorList>
            <person name="Probst A.J."/>
            <person name="Ladd B."/>
            <person name="Jarett J.K."/>
            <person name="Geller-Mcgrath D.E."/>
            <person name="Sieber C.M."/>
            <person name="Emerson J.B."/>
            <person name="Anantharaman K."/>
            <person name="Thomas B.C."/>
            <person name="Malmstrom R."/>
            <person name="Stieglmeier M."/>
            <person name="Klingl A."/>
            <person name="Woyke T."/>
            <person name="Ryan C.M."/>
            <person name="Banfield J.F."/>
        </authorList>
    </citation>
    <scope>NUCLEOTIDE SEQUENCE [LARGE SCALE GENOMIC DNA]</scope>
    <source>
        <strain evidence="1">CG17_big_fil_post_rev_8_21_14_2_50_48_46</strain>
    </source>
</reference>
<name>A0A2M7G8A6_9BACT</name>
<organism evidence="1 2">
    <name type="scientific">bacterium (Candidatus Blackallbacteria) CG17_big_fil_post_rev_8_21_14_2_50_48_46</name>
    <dbReference type="NCBI Taxonomy" id="2014261"/>
    <lineage>
        <taxon>Bacteria</taxon>
        <taxon>Candidatus Blackallbacteria</taxon>
    </lineage>
</organism>
<proteinExistence type="predicted"/>
<dbReference type="EMBL" id="PFFQ01000013">
    <property type="protein sequence ID" value="PIW18258.1"/>
    <property type="molecule type" value="Genomic_DNA"/>
</dbReference>
<dbReference type="AlphaFoldDB" id="A0A2M7G8A6"/>
<dbReference type="InterPro" id="IPR009776">
    <property type="entry name" value="Spore_0_M"/>
</dbReference>
<evidence type="ECO:0000313" key="1">
    <source>
        <dbReference type="EMBL" id="PIW18258.1"/>
    </source>
</evidence>
<dbReference type="PANTHER" id="PTHR40053:SF1">
    <property type="entry name" value="SPORULATION-CONTROL PROTEIN SPO0M"/>
    <property type="match status" value="1"/>
</dbReference>
<dbReference type="Proteomes" id="UP000231019">
    <property type="component" value="Unassembled WGS sequence"/>
</dbReference>
<protein>
    <recommendedName>
        <fullName evidence="3">Sporulation protein</fullName>
    </recommendedName>
</protein>
<evidence type="ECO:0008006" key="3">
    <source>
        <dbReference type="Google" id="ProtNLM"/>
    </source>
</evidence>
<dbReference type="PANTHER" id="PTHR40053">
    <property type="entry name" value="SPORULATION-CONTROL PROTEIN SPO0M"/>
    <property type="match status" value="1"/>
</dbReference>